<protein>
    <submittedName>
        <fullName evidence="2">Rhodanese-like domain-containing protein</fullName>
    </submittedName>
</protein>
<dbReference type="Proteomes" id="UP001254608">
    <property type="component" value="Unassembled WGS sequence"/>
</dbReference>
<proteinExistence type="predicted"/>
<dbReference type="InterPro" id="IPR001763">
    <property type="entry name" value="Rhodanese-like_dom"/>
</dbReference>
<name>A0ABU2WKV0_9GAMM</name>
<dbReference type="SUPFAM" id="SSF52821">
    <property type="entry name" value="Rhodanese/Cell cycle control phosphatase"/>
    <property type="match status" value="1"/>
</dbReference>
<feature type="domain" description="Rhodanese" evidence="1">
    <location>
        <begin position="34"/>
        <end position="117"/>
    </location>
</feature>
<dbReference type="Pfam" id="PF00581">
    <property type="entry name" value="Rhodanese"/>
    <property type="match status" value="1"/>
</dbReference>
<dbReference type="InterPro" id="IPR036873">
    <property type="entry name" value="Rhodanese-like_dom_sf"/>
</dbReference>
<evidence type="ECO:0000259" key="1">
    <source>
        <dbReference type="PROSITE" id="PS50206"/>
    </source>
</evidence>
<organism evidence="2 3">
    <name type="scientific">Banduia mediterranea</name>
    <dbReference type="NCBI Taxonomy" id="3075609"/>
    <lineage>
        <taxon>Bacteria</taxon>
        <taxon>Pseudomonadati</taxon>
        <taxon>Pseudomonadota</taxon>
        <taxon>Gammaproteobacteria</taxon>
        <taxon>Nevskiales</taxon>
        <taxon>Algiphilaceae</taxon>
        <taxon>Banduia</taxon>
    </lineage>
</organism>
<dbReference type="SMART" id="SM00450">
    <property type="entry name" value="RHOD"/>
    <property type="match status" value="1"/>
</dbReference>
<dbReference type="RefSeq" id="WP_311365075.1">
    <property type="nucleotide sequence ID" value="NZ_JAVRIC010000012.1"/>
</dbReference>
<keyword evidence="3" id="KW-1185">Reference proteome</keyword>
<dbReference type="CDD" id="cd00158">
    <property type="entry name" value="RHOD"/>
    <property type="match status" value="1"/>
</dbReference>
<evidence type="ECO:0000313" key="3">
    <source>
        <dbReference type="Proteomes" id="UP001254608"/>
    </source>
</evidence>
<comment type="caution">
    <text evidence="2">The sequence shown here is derived from an EMBL/GenBank/DDBJ whole genome shotgun (WGS) entry which is preliminary data.</text>
</comment>
<dbReference type="EMBL" id="JAVRIC010000012">
    <property type="protein sequence ID" value="MDT0497682.1"/>
    <property type="molecule type" value="Genomic_DNA"/>
</dbReference>
<dbReference type="PANTHER" id="PTHR44086">
    <property type="entry name" value="THIOSULFATE SULFURTRANSFERASE RDL2, MITOCHONDRIAL-RELATED"/>
    <property type="match status" value="1"/>
</dbReference>
<reference evidence="2 3" key="1">
    <citation type="submission" date="2023-09" db="EMBL/GenBank/DDBJ databases">
        <authorList>
            <person name="Rey-Velasco X."/>
        </authorList>
    </citation>
    <scope>NUCLEOTIDE SEQUENCE [LARGE SCALE GENOMIC DNA]</scope>
    <source>
        <strain evidence="2 3">W345</strain>
    </source>
</reference>
<dbReference type="Gene3D" id="3.40.250.10">
    <property type="entry name" value="Rhodanese-like domain"/>
    <property type="match status" value="1"/>
</dbReference>
<accession>A0ABU2WKV0</accession>
<gene>
    <name evidence="2" type="ORF">RM530_09940</name>
</gene>
<dbReference type="PANTHER" id="PTHR44086:SF13">
    <property type="entry name" value="THIOSULFATE SULFURTRANSFERASE PSPE"/>
    <property type="match status" value="1"/>
</dbReference>
<dbReference type="PROSITE" id="PS50206">
    <property type="entry name" value="RHODANESE_3"/>
    <property type="match status" value="1"/>
</dbReference>
<sequence>MAQQHSPAFVALVEQARTRIREIPAVELAAALQAAPGAQLIDVRERSEYDDGHVRGSRWLGKGIIERDIETVVPDPDTPLYLYCGGGYRSALAADNLSRMGYSKVVSVEGGWRALETLMPVES</sequence>
<evidence type="ECO:0000313" key="2">
    <source>
        <dbReference type="EMBL" id="MDT0497682.1"/>
    </source>
</evidence>